<feature type="compositionally biased region" description="Low complexity" evidence="1">
    <location>
        <begin position="673"/>
        <end position="689"/>
    </location>
</feature>
<reference evidence="4 5" key="1">
    <citation type="submission" date="2018-12" db="EMBL/GenBank/DDBJ databases">
        <authorList>
            <consortium name="Pathogen Informatics"/>
        </authorList>
    </citation>
    <scope>NUCLEOTIDE SEQUENCE [LARGE SCALE GENOMIC DNA]</scope>
    <source>
        <strain evidence="4 5">NCTC13652</strain>
    </source>
</reference>
<dbReference type="STRING" id="1122997.GCA_000425285_01678"/>
<dbReference type="AlphaFoldDB" id="A0A448NZC5"/>
<name>A0A448NZC5_9ACTN</name>
<dbReference type="GO" id="GO:0005975">
    <property type="term" value="P:carbohydrate metabolic process"/>
    <property type="evidence" value="ECO:0007669"/>
    <property type="project" value="UniProtKB-ARBA"/>
</dbReference>
<keyword evidence="2" id="KW-0472">Membrane</keyword>
<dbReference type="Pfam" id="PF19516">
    <property type="entry name" value="DUF6049"/>
    <property type="match status" value="1"/>
</dbReference>
<proteinExistence type="predicted"/>
<keyword evidence="3" id="KW-0732">Signal</keyword>
<dbReference type="InterPro" id="IPR046112">
    <property type="entry name" value="DUF6049"/>
</dbReference>
<protein>
    <recommendedName>
        <fullName evidence="6">Glycoprotein</fullName>
    </recommendedName>
</protein>
<gene>
    <name evidence="4" type="ORF">NCTC13652_01507</name>
</gene>
<evidence type="ECO:0000256" key="2">
    <source>
        <dbReference type="SAM" id="Phobius"/>
    </source>
</evidence>
<sequence length="721" mass="75033">MAVLASLATVSGSATALAAPSMPTRSTRQPTNPEVLATVTSVTPDTVDANGTITIRGTVRNTSTVPMTWVQVSFWRSRDPITDVGSLDSVLASPITMPVGERWFNEKNEASLDNITDPEATQTFEPGQTAPFQVSGTAKDMGLTTPGSYLVGVHVQATPKGRDRMTVGRARVLTVVSDTATKAQLTPVIELSSRPSVGLDGTFMDDHLAGELTGRLNALVDAAVSRRSTVVIDPALLDEVTSMAAGYTIDGKPGTGTQAAKDWLGKVRPLLSSGRVFRLPYGNADVVGAARAGRSVVLSRTQTALTSDNPASSLPLAIVDEAGALDRRSFSAISSALHPEVVLSAASSPSESSSVVSGTTLIPLTAGLLDGGPDHATSTAQSRGRLLAQTLLNSQAGRHVVTVVTSDSDLAATEPTSWLTLSPLSTAVGTPSITSPLPASSTVPTSLRGSWWTDQGDAARDAADWGDILGDAELARTKTARTLSRATSVNLGSAGHSQWLNQAMASADQLLAGHSITLHSAESFVMSSSSNALPLTVTNRLAETIRLKVVFTSENPQRITIPATPVVTVRSGETQTIRFAPRASSNGVVEMSAQLTSPSGRPLGSPHQFVVRATRMDDIGWIIIIISGAVVLGATLLRIHQVRSRDGTGAASLAEELSEGLEEATEHPDEGAAPDTPATAPKTSTTPVTPGTPPEGQAETRHASRPGTSSDSRTEPRSQSE</sequence>
<dbReference type="EMBL" id="LR134473">
    <property type="protein sequence ID" value="VEI03307.1"/>
    <property type="molecule type" value="Genomic_DNA"/>
</dbReference>
<accession>A0A448NZC5</accession>
<evidence type="ECO:0008006" key="6">
    <source>
        <dbReference type="Google" id="ProtNLM"/>
    </source>
</evidence>
<dbReference type="OrthoDB" id="5185072at2"/>
<keyword evidence="2" id="KW-0812">Transmembrane</keyword>
<dbReference type="Gene3D" id="2.60.40.10">
    <property type="entry name" value="Immunoglobulins"/>
    <property type="match status" value="1"/>
</dbReference>
<keyword evidence="5" id="KW-1185">Reference proteome</keyword>
<evidence type="ECO:0000313" key="4">
    <source>
        <dbReference type="EMBL" id="VEI03307.1"/>
    </source>
</evidence>
<evidence type="ECO:0000256" key="1">
    <source>
        <dbReference type="SAM" id="MobiDB-lite"/>
    </source>
</evidence>
<feature type="region of interest" description="Disordered" evidence="1">
    <location>
        <begin position="645"/>
        <end position="721"/>
    </location>
</feature>
<feature type="signal peptide" evidence="3">
    <location>
        <begin position="1"/>
        <end position="18"/>
    </location>
</feature>
<evidence type="ECO:0000256" key="3">
    <source>
        <dbReference type="SAM" id="SignalP"/>
    </source>
</evidence>
<organism evidence="4 5">
    <name type="scientific">Acidipropionibacterium jensenii</name>
    <dbReference type="NCBI Taxonomy" id="1749"/>
    <lineage>
        <taxon>Bacteria</taxon>
        <taxon>Bacillati</taxon>
        <taxon>Actinomycetota</taxon>
        <taxon>Actinomycetes</taxon>
        <taxon>Propionibacteriales</taxon>
        <taxon>Propionibacteriaceae</taxon>
        <taxon>Acidipropionibacterium</taxon>
    </lineage>
</organism>
<feature type="compositionally biased region" description="Basic and acidic residues" evidence="1">
    <location>
        <begin position="712"/>
        <end position="721"/>
    </location>
</feature>
<evidence type="ECO:0000313" key="5">
    <source>
        <dbReference type="Proteomes" id="UP000277858"/>
    </source>
</evidence>
<keyword evidence="2" id="KW-1133">Transmembrane helix</keyword>
<feature type="transmembrane region" description="Helical" evidence="2">
    <location>
        <begin position="619"/>
        <end position="637"/>
    </location>
</feature>
<feature type="chain" id="PRO_5019171692" description="Glycoprotein" evidence="3">
    <location>
        <begin position="19"/>
        <end position="721"/>
    </location>
</feature>
<dbReference type="InterPro" id="IPR013783">
    <property type="entry name" value="Ig-like_fold"/>
</dbReference>
<dbReference type="Proteomes" id="UP000277858">
    <property type="component" value="Chromosome"/>
</dbReference>